<feature type="domain" description="FAD-binding" evidence="3">
    <location>
        <begin position="3"/>
        <end position="338"/>
    </location>
</feature>
<sequence length="391" mass="43200">MGIIGAGPAGLLLSRLLHVQGIDSVVLENRDRAYVEARIRAGILESHTVQTLRDVGVGDRLDREGLHHTGIHLQIPGERVHLDFEALCGRTVWVYGQTEVVKDLIATQLDEGPPLLFCVTDVQPHDVDTDSPRITFTDADGVAQELQCDVVVGADGFHGVSRPLVTAATGGKVWERVYPFSWLGILADAAPATDDLVYAWHPDGFALYSMRSPSVSRLYVQVDPTEKIEDWSDERIWDALDERLGLSGWSVNRGPITEKSILPMRSFVSTPMRHGRLFLAGDAAHIVPPTGAKGLNLAVADVTLLATALVRLLQEKETDLVDAYSDTALRRIWRCTHFSWWMTSMLHTVSAAQGGDDFDHQLQLSQLRRVFASEAAQRELAENYTGLPIER</sequence>
<dbReference type="PRINTS" id="PR00420">
    <property type="entry name" value="RNGMNOXGNASE"/>
</dbReference>
<dbReference type="Gene3D" id="3.30.9.10">
    <property type="entry name" value="D-Amino Acid Oxidase, subunit A, domain 2"/>
    <property type="match status" value="1"/>
</dbReference>
<dbReference type="Proteomes" id="UP000198863">
    <property type="component" value="Unassembled WGS sequence"/>
</dbReference>
<dbReference type="GO" id="GO:0071949">
    <property type="term" value="F:FAD binding"/>
    <property type="evidence" value="ECO:0007669"/>
    <property type="project" value="InterPro"/>
</dbReference>
<dbReference type="Pfam" id="PF01494">
    <property type="entry name" value="FAD_binding_3"/>
    <property type="match status" value="1"/>
</dbReference>
<evidence type="ECO:0000256" key="1">
    <source>
        <dbReference type="ARBA" id="ARBA00023002"/>
    </source>
</evidence>
<dbReference type="InterPro" id="IPR002938">
    <property type="entry name" value="FAD-bd"/>
</dbReference>
<dbReference type="PANTHER" id="PTHR43476">
    <property type="entry name" value="3-(3-HYDROXY-PHENYL)PROPIONATE/3-HYDROXYCINNAMIC ACID HYDROXYLASE"/>
    <property type="match status" value="1"/>
</dbReference>
<evidence type="ECO:0000256" key="2">
    <source>
        <dbReference type="ARBA" id="ARBA00023027"/>
    </source>
</evidence>
<accession>A0A1G7QJA1</accession>
<dbReference type="NCBIfam" id="NF006091">
    <property type="entry name" value="PRK08243.1"/>
    <property type="match status" value="1"/>
</dbReference>
<reference evidence="5" key="1">
    <citation type="submission" date="2016-10" db="EMBL/GenBank/DDBJ databases">
        <authorList>
            <person name="Varghese N."/>
            <person name="Submissions S."/>
        </authorList>
    </citation>
    <scope>NUCLEOTIDE SEQUENCE [LARGE SCALE GENOMIC DNA]</scope>
    <source>
        <strain evidence="5">DSM 44526</strain>
    </source>
</reference>
<dbReference type="GO" id="GO:0004497">
    <property type="term" value="F:monooxygenase activity"/>
    <property type="evidence" value="ECO:0007669"/>
    <property type="project" value="UniProtKB-KW"/>
</dbReference>
<dbReference type="SUPFAM" id="SSF54373">
    <property type="entry name" value="FAD-linked reductases, C-terminal domain"/>
    <property type="match status" value="1"/>
</dbReference>
<evidence type="ECO:0000313" key="5">
    <source>
        <dbReference type="Proteomes" id="UP000198863"/>
    </source>
</evidence>
<organism evidence="4 5">
    <name type="scientific">Klenkia brasiliensis</name>
    <dbReference type="NCBI Taxonomy" id="333142"/>
    <lineage>
        <taxon>Bacteria</taxon>
        <taxon>Bacillati</taxon>
        <taxon>Actinomycetota</taxon>
        <taxon>Actinomycetes</taxon>
        <taxon>Geodermatophilales</taxon>
        <taxon>Geodermatophilaceae</taxon>
        <taxon>Klenkia</taxon>
    </lineage>
</organism>
<evidence type="ECO:0000259" key="3">
    <source>
        <dbReference type="Pfam" id="PF01494"/>
    </source>
</evidence>
<keyword evidence="1" id="KW-0560">Oxidoreductase</keyword>
<dbReference type="Gene3D" id="3.50.50.60">
    <property type="entry name" value="FAD/NAD(P)-binding domain"/>
    <property type="match status" value="1"/>
</dbReference>
<dbReference type="AlphaFoldDB" id="A0A1G7QJA1"/>
<dbReference type="SUPFAM" id="SSF51905">
    <property type="entry name" value="FAD/NAD(P)-binding domain"/>
    <property type="match status" value="1"/>
</dbReference>
<evidence type="ECO:0000313" key="4">
    <source>
        <dbReference type="EMBL" id="SDF98558.1"/>
    </source>
</evidence>
<keyword evidence="5" id="KW-1185">Reference proteome</keyword>
<dbReference type="InterPro" id="IPR036188">
    <property type="entry name" value="FAD/NAD-bd_sf"/>
</dbReference>
<keyword evidence="2" id="KW-0520">NAD</keyword>
<dbReference type="EMBL" id="FNCF01000002">
    <property type="protein sequence ID" value="SDF98558.1"/>
    <property type="molecule type" value="Genomic_DNA"/>
</dbReference>
<protein>
    <submittedName>
        <fullName evidence="4">p-hydroxybenzoate 3-monooxygenase</fullName>
    </submittedName>
</protein>
<proteinExistence type="predicted"/>
<name>A0A1G7QJA1_9ACTN</name>
<dbReference type="InterPro" id="IPR050631">
    <property type="entry name" value="PheA/TfdB_FAD_monoxygenase"/>
</dbReference>
<gene>
    <name evidence="4" type="ORF">SAMN05660324_1504</name>
</gene>
<dbReference type="PANTHER" id="PTHR43476:SF4">
    <property type="entry name" value="BLR0106 PROTEIN"/>
    <property type="match status" value="1"/>
</dbReference>
<keyword evidence="4" id="KW-0503">Monooxygenase</keyword>